<keyword evidence="1" id="KW-0812">Transmembrane</keyword>
<feature type="transmembrane region" description="Helical" evidence="1">
    <location>
        <begin position="6"/>
        <end position="27"/>
    </location>
</feature>
<evidence type="ECO:0000256" key="1">
    <source>
        <dbReference type="SAM" id="Phobius"/>
    </source>
</evidence>
<dbReference type="Proteomes" id="UP000799438">
    <property type="component" value="Unassembled WGS sequence"/>
</dbReference>
<name>A0A6A6BC47_9PEZI</name>
<evidence type="ECO:0000313" key="2">
    <source>
        <dbReference type="EMBL" id="KAF2140487.1"/>
    </source>
</evidence>
<evidence type="ECO:0000313" key="3">
    <source>
        <dbReference type="Proteomes" id="UP000799438"/>
    </source>
</evidence>
<gene>
    <name evidence="2" type="ORF">K452DRAFT_47293</name>
</gene>
<dbReference type="GeneID" id="54304218"/>
<accession>A0A6A6BC47</accession>
<proteinExistence type="predicted"/>
<dbReference type="RefSeq" id="XP_033396200.1">
    <property type="nucleotide sequence ID" value="XM_033546711.1"/>
</dbReference>
<keyword evidence="3" id="KW-1185">Reference proteome</keyword>
<keyword evidence="1" id="KW-0472">Membrane</keyword>
<keyword evidence="1" id="KW-1133">Transmembrane helix</keyword>
<dbReference type="EMBL" id="ML995489">
    <property type="protein sequence ID" value="KAF2140487.1"/>
    <property type="molecule type" value="Genomic_DNA"/>
</dbReference>
<reference evidence="2" key="1">
    <citation type="journal article" date="2020" name="Stud. Mycol.">
        <title>101 Dothideomycetes genomes: a test case for predicting lifestyles and emergence of pathogens.</title>
        <authorList>
            <person name="Haridas S."/>
            <person name="Albert R."/>
            <person name="Binder M."/>
            <person name="Bloem J."/>
            <person name="Labutti K."/>
            <person name="Salamov A."/>
            <person name="Andreopoulos B."/>
            <person name="Baker S."/>
            <person name="Barry K."/>
            <person name="Bills G."/>
            <person name="Bluhm B."/>
            <person name="Cannon C."/>
            <person name="Castanera R."/>
            <person name="Culley D."/>
            <person name="Daum C."/>
            <person name="Ezra D."/>
            <person name="Gonzalez J."/>
            <person name="Henrissat B."/>
            <person name="Kuo A."/>
            <person name="Liang C."/>
            <person name="Lipzen A."/>
            <person name="Lutzoni F."/>
            <person name="Magnuson J."/>
            <person name="Mondo S."/>
            <person name="Nolan M."/>
            <person name="Ohm R."/>
            <person name="Pangilinan J."/>
            <person name="Park H.-J."/>
            <person name="Ramirez L."/>
            <person name="Alfaro M."/>
            <person name="Sun H."/>
            <person name="Tritt A."/>
            <person name="Yoshinaga Y."/>
            <person name="Zwiers L.-H."/>
            <person name="Turgeon B."/>
            <person name="Goodwin S."/>
            <person name="Spatafora J."/>
            <person name="Crous P."/>
            <person name="Grigoriev I."/>
        </authorList>
    </citation>
    <scope>NUCLEOTIDE SEQUENCE</scope>
    <source>
        <strain evidence="2">CBS 121167</strain>
    </source>
</reference>
<dbReference type="AlphaFoldDB" id="A0A6A6BC47"/>
<sequence length="116" mass="13220">MGNTGWEWGVFLFLSPPALPPSLLLLARRKAWWRLVERFGLWLRARLVTVKVAVKVTDTDTPSSWPNQWRKGSYVERAQRRRTQRVGTAQCNAMQCDAMRCDTGGARACGYGALYM</sequence>
<protein>
    <submittedName>
        <fullName evidence="2">Uncharacterized protein</fullName>
    </submittedName>
</protein>
<organism evidence="2 3">
    <name type="scientific">Aplosporella prunicola CBS 121167</name>
    <dbReference type="NCBI Taxonomy" id="1176127"/>
    <lineage>
        <taxon>Eukaryota</taxon>
        <taxon>Fungi</taxon>
        <taxon>Dikarya</taxon>
        <taxon>Ascomycota</taxon>
        <taxon>Pezizomycotina</taxon>
        <taxon>Dothideomycetes</taxon>
        <taxon>Dothideomycetes incertae sedis</taxon>
        <taxon>Botryosphaeriales</taxon>
        <taxon>Aplosporellaceae</taxon>
        <taxon>Aplosporella</taxon>
    </lineage>
</organism>